<protein>
    <submittedName>
        <fullName evidence="2">Uncharacterized protein</fullName>
    </submittedName>
</protein>
<keyword evidence="3" id="KW-1185">Reference proteome</keyword>
<keyword evidence="1" id="KW-0812">Transmembrane</keyword>
<evidence type="ECO:0000313" key="2">
    <source>
        <dbReference type="EMBL" id="KAH8700717.1"/>
    </source>
</evidence>
<proteinExistence type="predicted"/>
<gene>
    <name evidence="2" type="ORF">BGW36DRAFT_357368</name>
</gene>
<dbReference type="Proteomes" id="UP001201262">
    <property type="component" value="Unassembled WGS sequence"/>
</dbReference>
<sequence>MSFTDQRPSWRVATKLEQRSLLLAVNCVAGLAIYFFGMPSETRFIGPHCNISNSPGYDQGMMGGVNTLYDYVNTMKFGFIKAKGTVVVRDTLLQGGIVSVYYSGTLRIKSLAIACVWGIIGALLQCSAQNSIWMICASPSQRDRHWDPQCHGPDLGIWDHRI</sequence>
<evidence type="ECO:0000313" key="3">
    <source>
        <dbReference type="Proteomes" id="UP001201262"/>
    </source>
</evidence>
<organism evidence="2 3">
    <name type="scientific">Talaromyces proteolyticus</name>
    <dbReference type="NCBI Taxonomy" id="1131652"/>
    <lineage>
        <taxon>Eukaryota</taxon>
        <taxon>Fungi</taxon>
        <taxon>Dikarya</taxon>
        <taxon>Ascomycota</taxon>
        <taxon>Pezizomycotina</taxon>
        <taxon>Eurotiomycetes</taxon>
        <taxon>Eurotiomycetidae</taxon>
        <taxon>Eurotiales</taxon>
        <taxon>Trichocomaceae</taxon>
        <taxon>Talaromyces</taxon>
        <taxon>Talaromyces sect. Bacilispori</taxon>
    </lineage>
</organism>
<keyword evidence="1" id="KW-0472">Membrane</keyword>
<feature type="transmembrane region" description="Helical" evidence="1">
    <location>
        <begin position="21"/>
        <end position="38"/>
    </location>
</feature>
<keyword evidence="1" id="KW-1133">Transmembrane helix</keyword>
<comment type="caution">
    <text evidence="2">The sequence shown here is derived from an EMBL/GenBank/DDBJ whole genome shotgun (WGS) entry which is preliminary data.</text>
</comment>
<dbReference type="EMBL" id="JAJTJA010000004">
    <property type="protein sequence ID" value="KAH8700717.1"/>
    <property type="molecule type" value="Genomic_DNA"/>
</dbReference>
<evidence type="ECO:0000256" key="1">
    <source>
        <dbReference type="SAM" id="Phobius"/>
    </source>
</evidence>
<dbReference type="GeneID" id="70244154"/>
<reference evidence="2" key="1">
    <citation type="submission" date="2021-12" db="EMBL/GenBank/DDBJ databases">
        <title>Convergent genome expansion in fungi linked to evolution of root-endophyte symbiosis.</title>
        <authorList>
            <consortium name="DOE Joint Genome Institute"/>
            <person name="Ke Y.-H."/>
            <person name="Bonito G."/>
            <person name="Liao H.-L."/>
            <person name="Looney B."/>
            <person name="Rojas-Flechas A."/>
            <person name="Nash J."/>
            <person name="Hameed K."/>
            <person name="Schadt C."/>
            <person name="Martin F."/>
            <person name="Crous P.W."/>
            <person name="Miettinen O."/>
            <person name="Magnuson J.K."/>
            <person name="Labbe J."/>
            <person name="Jacobson D."/>
            <person name="Doktycz M.J."/>
            <person name="Veneault-Fourrey C."/>
            <person name="Kuo A."/>
            <person name="Mondo S."/>
            <person name="Calhoun S."/>
            <person name="Riley R."/>
            <person name="Ohm R."/>
            <person name="LaButti K."/>
            <person name="Andreopoulos B."/>
            <person name="Pangilinan J."/>
            <person name="Nolan M."/>
            <person name="Tritt A."/>
            <person name="Clum A."/>
            <person name="Lipzen A."/>
            <person name="Daum C."/>
            <person name="Barry K."/>
            <person name="Grigoriev I.V."/>
            <person name="Vilgalys R."/>
        </authorList>
    </citation>
    <scope>NUCLEOTIDE SEQUENCE</scope>
    <source>
        <strain evidence="2">PMI_201</strain>
    </source>
</reference>
<dbReference type="RefSeq" id="XP_046074423.1">
    <property type="nucleotide sequence ID" value="XM_046213867.1"/>
</dbReference>
<accession>A0AAD4Q2T4</accession>
<dbReference type="AlphaFoldDB" id="A0AAD4Q2T4"/>
<name>A0AAD4Q2T4_9EURO</name>